<dbReference type="AlphaFoldDB" id="A0A2J6R481"/>
<dbReference type="PANTHER" id="PTHR24148:SF73">
    <property type="entry name" value="HET DOMAIN PROTEIN (AFU_ORTHOLOGUE AFUA_8G01020)"/>
    <property type="match status" value="1"/>
</dbReference>
<dbReference type="Pfam" id="PF06985">
    <property type="entry name" value="HET"/>
    <property type="match status" value="1"/>
</dbReference>
<dbReference type="EMBL" id="KZ613956">
    <property type="protein sequence ID" value="PMD33305.1"/>
    <property type="molecule type" value="Genomic_DNA"/>
</dbReference>
<gene>
    <name evidence="2" type="ORF">L207DRAFT_169560</name>
</gene>
<evidence type="ECO:0000313" key="2">
    <source>
        <dbReference type="EMBL" id="PMD33305.1"/>
    </source>
</evidence>
<evidence type="ECO:0000259" key="1">
    <source>
        <dbReference type="Pfam" id="PF06985"/>
    </source>
</evidence>
<reference evidence="2 3" key="1">
    <citation type="submission" date="2016-04" db="EMBL/GenBank/DDBJ databases">
        <title>A degradative enzymes factory behind the ericoid mycorrhizal symbiosis.</title>
        <authorList>
            <consortium name="DOE Joint Genome Institute"/>
            <person name="Martino E."/>
            <person name="Morin E."/>
            <person name="Grelet G."/>
            <person name="Kuo A."/>
            <person name="Kohler A."/>
            <person name="Daghino S."/>
            <person name="Barry K."/>
            <person name="Choi C."/>
            <person name="Cichocki N."/>
            <person name="Clum A."/>
            <person name="Copeland A."/>
            <person name="Hainaut M."/>
            <person name="Haridas S."/>
            <person name="Labutti K."/>
            <person name="Lindquist E."/>
            <person name="Lipzen A."/>
            <person name="Khouja H.-R."/>
            <person name="Murat C."/>
            <person name="Ohm R."/>
            <person name="Olson A."/>
            <person name="Spatafora J."/>
            <person name="Veneault-Fourrey C."/>
            <person name="Henrissat B."/>
            <person name="Grigoriev I."/>
            <person name="Martin F."/>
            <person name="Perotto S."/>
        </authorList>
    </citation>
    <scope>NUCLEOTIDE SEQUENCE [LARGE SCALE GENOMIC DNA]</scope>
    <source>
        <strain evidence="2 3">F</strain>
    </source>
</reference>
<dbReference type="OrthoDB" id="2157530at2759"/>
<evidence type="ECO:0000313" key="3">
    <source>
        <dbReference type="Proteomes" id="UP000235786"/>
    </source>
</evidence>
<dbReference type="STRING" id="1149755.A0A2J6R481"/>
<dbReference type="InterPro" id="IPR010730">
    <property type="entry name" value="HET"/>
</dbReference>
<name>A0A2J6R481_HYAVF</name>
<dbReference type="Proteomes" id="UP000235786">
    <property type="component" value="Unassembled WGS sequence"/>
</dbReference>
<feature type="domain" description="Heterokaryon incompatibility" evidence="1">
    <location>
        <begin position="49"/>
        <end position="146"/>
    </location>
</feature>
<dbReference type="InterPro" id="IPR052895">
    <property type="entry name" value="HetReg/Transcr_Mod"/>
</dbReference>
<proteinExistence type="predicted"/>
<keyword evidence="3" id="KW-1185">Reference proteome</keyword>
<accession>A0A2J6R481</accession>
<protein>
    <recommendedName>
        <fullName evidence="1">Heterokaryon incompatibility domain-containing protein</fullName>
    </recommendedName>
</protein>
<organism evidence="2 3">
    <name type="scientific">Hyaloscypha variabilis (strain UAMH 11265 / GT02V1 / F)</name>
    <name type="common">Meliniomyces variabilis</name>
    <dbReference type="NCBI Taxonomy" id="1149755"/>
    <lineage>
        <taxon>Eukaryota</taxon>
        <taxon>Fungi</taxon>
        <taxon>Dikarya</taxon>
        <taxon>Ascomycota</taxon>
        <taxon>Pezizomycotina</taxon>
        <taxon>Leotiomycetes</taxon>
        <taxon>Helotiales</taxon>
        <taxon>Hyaloscyphaceae</taxon>
        <taxon>Hyaloscypha</taxon>
        <taxon>Hyaloscypha variabilis</taxon>
    </lineage>
</organism>
<dbReference type="PANTHER" id="PTHR24148">
    <property type="entry name" value="ANKYRIN REPEAT DOMAIN-CONTAINING PROTEIN 39 HOMOLOG-RELATED"/>
    <property type="match status" value="1"/>
</dbReference>
<sequence>MQSSALQRDMLYKPLKNREIRLLVLHPAAFHEPLICHLTTCCLDQRPAYDALSYTWGGPGEGKSITLNGTPWEVTANLEQALLHLRLENEDLVLWVDALCIDQSGLEEKGHQVVMMGDIYRLATHIRAWIGLIGDSSIPDIRHRRCSKHSQLDS</sequence>